<proteinExistence type="predicted"/>
<gene>
    <name evidence="1" type="ORF">Q5H94_10205</name>
</gene>
<protein>
    <submittedName>
        <fullName evidence="1">Uncharacterized protein</fullName>
    </submittedName>
</protein>
<evidence type="ECO:0000313" key="1">
    <source>
        <dbReference type="EMBL" id="MDO7842700.1"/>
    </source>
</evidence>
<dbReference type="RefSeq" id="WP_304561156.1">
    <property type="nucleotide sequence ID" value="NZ_JAUQSZ010000006.1"/>
</dbReference>
<sequence length="323" mass="33458">MLLAGAALAPFAAAAQPRDAVASNEIPGAVNVLGFGDIKPQSGGKLSFAPQGITFANDKEQATIPFAAVQAFSIEHSTTGILRGTGSAVARNVPYGGGQLYSAIRLGAETLTIFYRDEHKALHGAVVILPKDRKDDALQAFAAARLRPGVGPAAGLALTKASARKRGKRQRSVPVSDVHAVQVALPATLAPDLPTAFTAGIYEELVEKLGQNSAFDAVWRQGDDRAAPNALALNLTVTKLQKGSAAVRGAIPIVGMLAGKTLITADLQLANSTGTPLVRQTIKGSKRWMGESMIATSSLAERASKALQDAPVLAGKRTAQASK</sequence>
<dbReference type="Pfam" id="PF14366">
    <property type="entry name" value="DUF4410"/>
    <property type="match status" value="1"/>
</dbReference>
<name>A0ABT8ZYP3_9SPHN</name>
<comment type="caution">
    <text evidence="1">The sequence shown here is derived from an EMBL/GenBank/DDBJ whole genome shotgun (WGS) entry which is preliminary data.</text>
</comment>
<reference evidence="1" key="1">
    <citation type="submission" date="2023-07" db="EMBL/GenBank/DDBJ databases">
        <authorList>
            <person name="Kim M.K."/>
        </authorList>
    </citation>
    <scope>NUCLEOTIDE SEQUENCE</scope>
    <source>
        <strain evidence="1">CA1-15</strain>
    </source>
</reference>
<dbReference type="EMBL" id="JAUQSZ010000006">
    <property type="protein sequence ID" value="MDO7842700.1"/>
    <property type="molecule type" value="Genomic_DNA"/>
</dbReference>
<keyword evidence="2" id="KW-1185">Reference proteome</keyword>
<dbReference type="Proteomes" id="UP001176468">
    <property type="component" value="Unassembled WGS sequence"/>
</dbReference>
<evidence type="ECO:0000313" key="2">
    <source>
        <dbReference type="Proteomes" id="UP001176468"/>
    </source>
</evidence>
<accession>A0ABT8ZYP3</accession>
<dbReference type="InterPro" id="IPR025522">
    <property type="entry name" value="DUF4410"/>
</dbReference>
<organism evidence="1 2">
    <name type="scientific">Sphingomonas immobilis</name>
    <dbReference type="NCBI Taxonomy" id="3063997"/>
    <lineage>
        <taxon>Bacteria</taxon>
        <taxon>Pseudomonadati</taxon>
        <taxon>Pseudomonadota</taxon>
        <taxon>Alphaproteobacteria</taxon>
        <taxon>Sphingomonadales</taxon>
        <taxon>Sphingomonadaceae</taxon>
        <taxon>Sphingomonas</taxon>
    </lineage>
</organism>